<evidence type="ECO:0000256" key="5">
    <source>
        <dbReference type="SAM" id="Phobius"/>
    </source>
</evidence>
<dbReference type="RefSeq" id="WP_127766298.1">
    <property type="nucleotide sequence ID" value="NZ_SADE01000002.1"/>
</dbReference>
<dbReference type="Proteomes" id="UP000287447">
    <property type="component" value="Unassembled WGS sequence"/>
</dbReference>
<proteinExistence type="inferred from homology"/>
<evidence type="ECO:0000256" key="3">
    <source>
        <dbReference type="ARBA" id="ARBA00015281"/>
    </source>
</evidence>
<keyword evidence="5" id="KW-0812">Transmembrane</keyword>
<name>A0A437QQP3_9PROT</name>
<dbReference type="PROSITE" id="PS51257">
    <property type="entry name" value="PROKAR_LIPOPROTEIN"/>
    <property type="match status" value="1"/>
</dbReference>
<evidence type="ECO:0000256" key="4">
    <source>
        <dbReference type="ARBA" id="ARBA00023288"/>
    </source>
</evidence>
<feature type="domain" description="Surface antigen" evidence="7">
    <location>
        <begin position="95"/>
        <end position="160"/>
    </location>
</feature>
<dbReference type="InterPro" id="IPR032635">
    <property type="entry name" value="Anti_2"/>
</dbReference>
<evidence type="ECO:0000256" key="1">
    <source>
        <dbReference type="ARBA" id="ARBA00004459"/>
    </source>
</evidence>
<evidence type="ECO:0000259" key="6">
    <source>
        <dbReference type="Pfam" id="PF05433"/>
    </source>
</evidence>
<organism evidence="8 9">
    <name type="scientific">Hwanghaeella grinnelliae</name>
    <dbReference type="NCBI Taxonomy" id="2500179"/>
    <lineage>
        <taxon>Bacteria</taxon>
        <taxon>Pseudomonadati</taxon>
        <taxon>Pseudomonadota</taxon>
        <taxon>Alphaproteobacteria</taxon>
        <taxon>Rhodospirillales</taxon>
        <taxon>Rhodospirillaceae</taxon>
        <taxon>Hwanghaeella</taxon>
    </lineage>
</organism>
<feature type="transmembrane region" description="Helical" evidence="5">
    <location>
        <begin position="59"/>
        <end position="77"/>
    </location>
</feature>
<evidence type="ECO:0000259" key="7">
    <source>
        <dbReference type="Pfam" id="PF16998"/>
    </source>
</evidence>
<sequence>MKRISKTLATAGMACFLLQGCTGIGTISREDKLAQGAIAGAIVGGALGYEVFGSGSGQLLGLAIGAAAGSGAGYVLADRLTQLDLRSMNKSTYDGLTAKPTGETVAWNNPDTGNSGAITPLRTFLSNDGKLCRDYRRTVNIAGEIQHTTHTACRNGHGDWLHV</sequence>
<evidence type="ECO:0000313" key="9">
    <source>
        <dbReference type="Proteomes" id="UP000287447"/>
    </source>
</evidence>
<keyword evidence="5" id="KW-1133">Transmembrane helix</keyword>
<comment type="subcellular location">
    <subcellularLocation>
        <location evidence="1">Cell outer membrane</location>
        <topology evidence="1">Lipid-anchor</topology>
    </subcellularLocation>
</comment>
<evidence type="ECO:0000313" key="8">
    <source>
        <dbReference type="EMBL" id="RVU36822.1"/>
    </source>
</evidence>
<keyword evidence="4" id="KW-0449">Lipoprotein</keyword>
<dbReference type="OrthoDB" id="5402098at2"/>
<accession>A0A437QQP3</accession>
<keyword evidence="9" id="KW-1185">Reference proteome</keyword>
<feature type="domain" description="Glycine zipper 2TM" evidence="6">
    <location>
        <begin position="36"/>
        <end position="74"/>
    </location>
</feature>
<comment type="caution">
    <text evidence="8">The sequence shown here is derived from an EMBL/GenBank/DDBJ whole genome shotgun (WGS) entry which is preliminary data.</text>
</comment>
<dbReference type="Pfam" id="PF05433">
    <property type="entry name" value="Rick_17kDa_Anti"/>
    <property type="match status" value="1"/>
</dbReference>
<evidence type="ECO:0000256" key="2">
    <source>
        <dbReference type="ARBA" id="ARBA00008681"/>
    </source>
</evidence>
<gene>
    <name evidence="8" type="ORF">EOI86_16795</name>
</gene>
<dbReference type="EMBL" id="SADE01000002">
    <property type="protein sequence ID" value="RVU36822.1"/>
    <property type="molecule type" value="Genomic_DNA"/>
</dbReference>
<dbReference type="Pfam" id="PF16998">
    <property type="entry name" value="17kDa_Anti_2"/>
    <property type="match status" value="1"/>
</dbReference>
<comment type="similarity">
    <text evidence="2">Belongs to the rickettsiale 17 kDa surface antigen family.</text>
</comment>
<reference evidence="9" key="1">
    <citation type="submission" date="2019-01" db="EMBL/GenBank/DDBJ databases">
        <title>Gri0909 isolated from a small marine red alga.</title>
        <authorList>
            <person name="Kim J."/>
            <person name="Jeong S.E."/>
            <person name="Jeon C.O."/>
        </authorList>
    </citation>
    <scope>NUCLEOTIDE SEQUENCE [LARGE SCALE GENOMIC DNA]</scope>
    <source>
        <strain evidence="9">Gri0909</strain>
    </source>
</reference>
<dbReference type="InterPro" id="IPR008816">
    <property type="entry name" value="Gly_zipper_2TM_dom"/>
</dbReference>
<protein>
    <recommendedName>
        <fullName evidence="3">17 kDa surface antigen</fullName>
    </recommendedName>
</protein>
<keyword evidence="5" id="KW-0472">Membrane</keyword>
<dbReference type="AlphaFoldDB" id="A0A437QQP3"/>